<keyword evidence="1" id="KW-0472">Membrane</keyword>
<dbReference type="EMBL" id="JABELV010000072">
    <property type="protein sequence ID" value="KAG7532165.1"/>
    <property type="molecule type" value="Genomic_DNA"/>
</dbReference>
<dbReference type="Proteomes" id="UP000812966">
    <property type="component" value="Unassembled WGS sequence"/>
</dbReference>
<keyword evidence="1" id="KW-0812">Transmembrane</keyword>
<evidence type="ECO:0000313" key="2">
    <source>
        <dbReference type="EMBL" id="KAG7532165.1"/>
    </source>
</evidence>
<name>A0A8K0JK24_9TREE</name>
<feature type="transmembrane region" description="Helical" evidence="1">
    <location>
        <begin position="38"/>
        <end position="57"/>
    </location>
</feature>
<dbReference type="PANTHER" id="PTHR40466:SF1">
    <property type="entry name" value="FUNGAL PROTEIN"/>
    <property type="match status" value="1"/>
</dbReference>
<gene>
    <name evidence="2" type="ORF">FFLO_03793</name>
</gene>
<evidence type="ECO:0000256" key="1">
    <source>
        <dbReference type="SAM" id="Phobius"/>
    </source>
</evidence>
<organism evidence="2 3">
    <name type="scientific">Filobasidium floriforme</name>
    <dbReference type="NCBI Taxonomy" id="5210"/>
    <lineage>
        <taxon>Eukaryota</taxon>
        <taxon>Fungi</taxon>
        <taxon>Dikarya</taxon>
        <taxon>Basidiomycota</taxon>
        <taxon>Agaricomycotina</taxon>
        <taxon>Tremellomycetes</taxon>
        <taxon>Filobasidiales</taxon>
        <taxon>Filobasidiaceae</taxon>
        <taxon>Filobasidium</taxon>
    </lineage>
</organism>
<keyword evidence="3" id="KW-1185">Reference proteome</keyword>
<sequence>MASLPPKPDAAEAARLSTASNAGKAASTVNKYAKRDPALYPLIIIVGGIFATAGYMLTSKSGNDPAKAFTRDVVNPWDESAKHDVHPSQVAAFKYRYRNRDTGALEDSMPTLNSEIKNLTGSNSAKWKTT</sequence>
<comment type="caution">
    <text evidence="2">The sequence shown here is derived from an EMBL/GenBank/DDBJ whole genome shotgun (WGS) entry which is preliminary data.</text>
</comment>
<keyword evidence="1" id="KW-1133">Transmembrane helix</keyword>
<reference evidence="2" key="1">
    <citation type="submission" date="2020-04" db="EMBL/GenBank/DDBJ databases">
        <title>Analysis of mating type loci in Filobasidium floriforme.</title>
        <authorList>
            <person name="Nowrousian M."/>
        </authorList>
    </citation>
    <scope>NUCLEOTIDE SEQUENCE</scope>
    <source>
        <strain evidence="2">CBS 6242</strain>
    </source>
</reference>
<protein>
    <submittedName>
        <fullName evidence="2">Uncharacterized protein</fullName>
    </submittedName>
</protein>
<proteinExistence type="predicted"/>
<evidence type="ECO:0000313" key="3">
    <source>
        <dbReference type="Proteomes" id="UP000812966"/>
    </source>
</evidence>
<accession>A0A8K0JK24</accession>
<dbReference type="InterPro" id="IPR039965">
    <property type="entry name" value="C3H7.08c"/>
</dbReference>
<dbReference type="PANTHER" id="PTHR40466">
    <property type="entry name" value="EXPRESSED PROTEIN"/>
    <property type="match status" value="1"/>
</dbReference>
<dbReference type="AlphaFoldDB" id="A0A8K0JK24"/>
<dbReference type="OrthoDB" id="3141857at2759"/>